<organism evidence="8 9">
    <name type="scientific">Massilia aquatica</name>
    <dbReference type="NCBI Taxonomy" id="2609000"/>
    <lineage>
        <taxon>Bacteria</taxon>
        <taxon>Pseudomonadati</taxon>
        <taxon>Pseudomonadota</taxon>
        <taxon>Betaproteobacteria</taxon>
        <taxon>Burkholderiales</taxon>
        <taxon>Oxalobacteraceae</taxon>
        <taxon>Telluria group</taxon>
        <taxon>Massilia</taxon>
    </lineage>
</organism>
<evidence type="ECO:0000259" key="7">
    <source>
        <dbReference type="PROSITE" id="PS50113"/>
    </source>
</evidence>
<dbReference type="PRINTS" id="PR00344">
    <property type="entry name" value="BCTRLSENSOR"/>
</dbReference>
<dbReference type="PANTHER" id="PTHR43547">
    <property type="entry name" value="TWO-COMPONENT HISTIDINE KINASE"/>
    <property type="match status" value="1"/>
</dbReference>
<dbReference type="SUPFAM" id="SSF55785">
    <property type="entry name" value="PYP-like sensor domain (PAS domain)"/>
    <property type="match status" value="3"/>
</dbReference>
<proteinExistence type="predicted"/>
<dbReference type="SMART" id="SM00091">
    <property type="entry name" value="PAS"/>
    <property type="match status" value="3"/>
</dbReference>
<sequence length="797" mass="87770">MHAPPDHFLLFRSSPYPYLVMAPDLTIIDANDAYLRSVRRTKEQIVGLYVFDAFPENPDDAGSTNIAEVKASLETAMATKRPHTTPFLRYSVPVETETGTVFQERFWNAVHTPALRDDGSVAFVYQNAIDVTDLYRFDRRTQSAAVALGGSAIARTDEFNRAQMHEAMMRVVKDERGHLRNLFNQAPGFVAVLTGADHVFEMANESYYQLVGHRELIGKPVWQALPEVRGQGFEERLAQVYTTGEAWKTYGMRLNVQREANGPTEERFIDLSYQAYRAEDGSILGIFAQGYDVTEAHDAREAERESTDRLNEGLLAAKMVVWDWDMATDELYLSENASQVLGLQSNSRGFVDSHVHPQDRSTLDEARARALAQQSRFEVTVRFVRPDNGALIWIDVRGRVRCDTAGAAYAVRGIAIDISERVHAEEELRKADRRKDEFLAMLAHELRNPLAPISTAAEVLRFAGTNPERVRATSEIILRQVKHMTNLIDDLLDVSRVTRGLIELDEECLDVESIVQAAVEQARPLLDARGHVLSLHFSSVKATVSGDRTRLVQTLSNLLNNAAKYTPQGGRIALTVEVDAGKVRISVQDNGIGIEPALLPHLFDLFTQGRRTSDRAQGGLGLGLALVRSLLTMHGGTIETRSEGTDMGSIFVITLPCMAQLAPPHLADAEPAPAPVAPLRIMVVDDNRDAGQSLATLLHACGHAVLVAADGREALALAASSQFDAFILDIGLPGMNGYELARHIRSEPAHAQAILIALTGYSQAHDRVLSKGAGFAHHLVKPVVLAELEQALRGAVR</sequence>
<dbReference type="CDD" id="cd00130">
    <property type="entry name" value="PAS"/>
    <property type="match status" value="1"/>
</dbReference>
<dbReference type="InterPro" id="IPR001789">
    <property type="entry name" value="Sig_transdc_resp-reg_receiver"/>
</dbReference>
<evidence type="ECO:0000313" key="9">
    <source>
        <dbReference type="Proteomes" id="UP000819052"/>
    </source>
</evidence>
<dbReference type="InterPro" id="IPR013655">
    <property type="entry name" value="PAS_fold_3"/>
</dbReference>
<dbReference type="Pfam" id="PF02518">
    <property type="entry name" value="HATPase_c"/>
    <property type="match status" value="1"/>
</dbReference>
<dbReference type="Proteomes" id="UP000819052">
    <property type="component" value="Unassembled WGS sequence"/>
</dbReference>
<dbReference type="Pfam" id="PF08448">
    <property type="entry name" value="PAS_4"/>
    <property type="match status" value="2"/>
</dbReference>
<comment type="caution">
    <text evidence="8">The sequence shown here is derived from an EMBL/GenBank/DDBJ whole genome shotgun (WGS) entry which is preliminary data.</text>
</comment>
<dbReference type="InterPro" id="IPR036097">
    <property type="entry name" value="HisK_dim/P_sf"/>
</dbReference>
<evidence type="ECO:0000256" key="1">
    <source>
        <dbReference type="ARBA" id="ARBA00000085"/>
    </source>
</evidence>
<dbReference type="SMART" id="SM00086">
    <property type="entry name" value="PAC"/>
    <property type="match status" value="2"/>
</dbReference>
<evidence type="ECO:0000256" key="4">
    <source>
        <dbReference type="PROSITE-ProRule" id="PRU00169"/>
    </source>
</evidence>
<dbReference type="SMART" id="SM00388">
    <property type="entry name" value="HisKA"/>
    <property type="match status" value="1"/>
</dbReference>
<dbReference type="PROSITE" id="PS50109">
    <property type="entry name" value="HIS_KIN"/>
    <property type="match status" value="1"/>
</dbReference>
<reference evidence="8 9" key="1">
    <citation type="submission" date="2019-09" db="EMBL/GenBank/DDBJ databases">
        <title>Taxonomy of Antarctic Massilia spp.: description of Massilia rubra sp. nov., Massilia aquatica sp. nov., Massilia mucilaginosa sp. nov., Massilia frigida sp. nov. isolated from streams, lakes and regoliths.</title>
        <authorList>
            <person name="Holochova P."/>
            <person name="Sedlacek I."/>
            <person name="Kralova S."/>
            <person name="Maslanova I."/>
            <person name="Busse H.-J."/>
            <person name="Stankova E."/>
            <person name="Vrbovska V."/>
            <person name="Kovarovic V."/>
            <person name="Bartak M."/>
            <person name="Svec P."/>
            <person name="Pantucek R."/>
        </authorList>
    </citation>
    <scope>NUCLEOTIDE SEQUENCE [LARGE SCALE GENOMIC DNA]</scope>
    <source>
        <strain evidence="8 9">CCM 8693</strain>
    </source>
</reference>
<feature type="modified residue" description="4-aspartylphosphate" evidence="4">
    <location>
        <position position="729"/>
    </location>
</feature>
<feature type="domain" description="Histidine kinase" evidence="5">
    <location>
        <begin position="441"/>
        <end position="659"/>
    </location>
</feature>
<accession>A0ABX0MI33</accession>
<dbReference type="SUPFAM" id="SSF52172">
    <property type="entry name" value="CheY-like"/>
    <property type="match status" value="1"/>
</dbReference>
<dbReference type="SMART" id="SM00448">
    <property type="entry name" value="REC"/>
    <property type="match status" value="1"/>
</dbReference>
<dbReference type="InterPro" id="IPR013656">
    <property type="entry name" value="PAS_4"/>
</dbReference>
<dbReference type="NCBIfam" id="TIGR00229">
    <property type="entry name" value="sensory_box"/>
    <property type="match status" value="2"/>
</dbReference>
<dbReference type="SUPFAM" id="SSF55874">
    <property type="entry name" value="ATPase domain of HSP90 chaperone/DNA topoisomerase II/histidine kinase"/>
    <property type="match status" value="1"/>
</dbReference>
<dbReference type="RefSeq" id="WP_167080159.1">
    <property type="nucleotide sequence ID" value="NZ_VVIW01000025.1"/>
</dbReference>
<dbReference type="SMART" id="SM00387">
    <property type="entry name" value="HATPase_c"/>
    <property type="match status" value="1"/>
</dbReference>
<evidence type="ECO:0000259" key="6">
    <source>
        <dbReference type="PROSITE" id="PS50110"/>
    </source>
</evidence>
<evidence type="ECO:0000259" key="5">
    <source>
        <dbReference type="PROSITE" id="PS50109"/>
    </source>
</evidence>
<dbReference type="Gene3D" id="1.10.287.130">
    <property type="match status" value="1"/>
</dbReference>
<dbReference type="InterPro" id="IPR003594">
    <property type="entry name" value="HATPase_dom"/>
</dbReference>
<dbReference type="InterPro" id="IPR003661">
    <property type="entry name" value="HisK_dim/P_dom"/>
</dbReference>
<dbReference type="Pfam" id="PF08447">
    <property type="entry name" value="PAS_3"/>
    <property type="match status" value="1"/>
</dbReference>
<dbReference type="InterPro" id="IPR036890">
    <property type="entry name" value="HATPase_C_sf"/>
</dbReference>
<dbReference type="Gene3D" id="3.40.50.2300">
    <property type="match status" value="1"/>
</dbReference>
<name>A0ABX0MI33_9BURK</name>
<protein>
    <recommendedName>
        <fullName evidence="2">histidine kinase</fullName>
        <ecNumber evidence="2">2.7.13.3</ecNumber>
    </recommendedName>
</protein>
<dbReference type="InterPro" id="IPR005467">
    <property type="entry name" value="His_kinase_dom"/>
</dbReference>
<dbReference type="Gene3D" id="3.30.450.20">
    <property type="entry name" value="PAS domain"/>
    <property type="match status" value="3"/>
</dbReference>
<dbReference type="PANTHER" id="PTHR43547:SF2">
    <property type="entry name" value="HYBRID SIGNAL TRANSDUCTION HISTIDINE KINASE C"/>
    <property type="match status" value="1"/>
</dbReference>
<dbReference type="InterPro" id="IPR001610">
    <property type="entry name" value="PAC"/>
</dbReference>
<dbReference type="InterPro" id="IPR000700">
    <property type="entry name" value="PAS-assoc_C"/>
</dbReference>
<dbReference type="InterPro" id="IPR000014">
    <property type="entry name" value="PAS"/>
</dbReference>
<evidence type="ECO:0000256" key="3">
    <source>
        <dbReference type="ARBA" id="ARBA00022553"/>
    </source>
</evidence>
<dbReference type="CDD" id="cd17580">
    <property type="entry name" value="REC_2_DhkD-like"/>
    <property type="match status" value="1"/>
</dbReference>
<dbReference type="CDD" id="cd00075">
    <property type="entry name" value="HATPase"/>
    <property type="match status" value="1"/>
</dbReference>
<feature type="domain" description="PAC" evidence="7">
    <location>
        <begin position="377"/>
        <end position="430"/>
    </location>
</feature>
<dbReference type="Gene3D" id="3.30.565.10">
    <property type="entry name" value="Histidine kinase-like ATPase, C-terminal domain"/>
    <property type="match status" value="1"/>
</dbReference>
<gene>
    <name evidence="8" type="ORF">F1609_27695</name>
</gene>
<dbReference type="Pfam" id="PF00512">
    <property type="entry name" value="HisKA"/>
    <property type="match status" value="1"/>
</dbReference>
<dbReference type="EC" id="2.7.13.3" evidence="2"/>
<dbReference type="PROSITE" id="PS50113">
    <property type="entry name" value="PAC"/>
    <property type="match status" value="1"/>
</dbReference>
<dbReference type="Pfam" id="PF00072">
    <property type="entry name" value="Response_reg"/>
    <property type="match status" value="1"/>
</dbReference>
<dbReference type="PROSITE" id="PS50110">
    <property type="entry name" value="RESPONSE_REGULATORY"/>
    <property type="match status" value="1"/>
</dbReference>
<evidence type="ECO:0000256" key="2">
    <source>
        <dbReference type="ARBA" id="ARBA00012438"/>
    </source>
</evidence>
<dbReference type="CDD" id="cd00082">
    <property type="entry name" value="HisKA"/>
    <property type="match status" value="1"/>
</dbReference>
<comment type="catalytic activity">
    <reaction evidence="1">
        <text>ATP + protein L-histidine = ADP + protein N-phospho-L-histidine.</text>
        <dbReference type="EC" id="2.7.13.3"/>
    </reaction>
</comment>
<keyword evidence="9" id="KW-1185">Reference proteome</keyword>
<evidence type="ECO:0000313" key="8">
    <source>
        <dbReference type="EMBL" id="NHZ43922.1"/>
    </source>
</evidence>
<dbReference type="InterPro" id="IPR011006">
    <property type="entry name" value="CheY-like_superfamily"/>
</dbReference>
<dbReference type="InterPro" id="IPR035965">
    <property type="entry name" value="PAS-like_dom_sf"/>
</dbReference>
<dbReference type="InterPro" id="IPR004358">
    <property type="entry name" value="Sig_transdc_His_kin-like_C"/>
</dbReference>
<dbReference type="SUPFAM" id="SSF47384">
    <property type="entry name" value="Homodimeric domain of signal transducing histidine kinase"/>
    <property type="match status" value="1"/>
</dbReference>
<dbReference type="EMBL" id="VVIW01000025">
    <property type="protein sequence ID" value="NHZ43922.1"/>
    <property type="molecule type" value="Genomic_DNA"/>
</dbReference>
<keyword evidence="3 4" id="KW-0597">Phosphoprotein</keyword>
<feature type="domain" description="Response regulatory" evidence="6">
    <location>
        <begin position="680"/>
        <end position="796"/>
    </location>
</feature>